<protein>
    <submittedName>
        <fullName evidence="1">Uncharacterized protein</fullName>
    </submittedName>
</protein>
<dbReference type="EMBL" id="BLXT01006084">
    <property type="protein sequence ID" value="GFO28888.1"/>
    <property type="molecule type" value="Genomic_DNA"/>
</dbReference>
<evidence type="ECO:0000313" key="1">
    <source>
        <dbReference type="EMBL" id="GFO28888.1"/>
    </source>
</evidence>
<accession>A0AAV4CD45</accession>
<organism evidence="1 2">
    <name type="scientific">Plakobranchus ocellatus</name>
    <dbReference type="NCBI Taxonomy" id="259542"/>
    <lineage>
        <taxon>Eukaryota</taxon>
        <taxon>Metazoa</taxon>
        <taxon>Spiralia</taxon>
        <taxon>Lophotrochozoa</taxon>
        <taxon>Mollusca</taxon>
        <taxon>Gastropoda</taxon>
        <taxon>Heterobranchia</taxon>
        <taxon>Euthyneura</taxon>
        <taxon>Panpulmonata</taxon>
        <taxon>Sacoglossa</taxon>
        <taxon>Placobranchoidea</taxon>
        <taxon>Plakobranchidae</taxon>
        <taxon>Plakobranchus</taxon>
    </lineage>
</organism>
<proteinExistence type="predicted"/>
<name>A0AAV4CD45_9GAST</name>
<gene>
    <name evidence="1" type="ORF">PoB_005539300</name>
</gene>
<evidence type="ECO:0000313" key="2">
    <source>
        <dbReference type="Proteomes" id="UP000735302"/>
    </source>
</evidence>
<dbReference type="AlphaFoldDB" id="A0AAV4CD45"/>
<keyword evidence="2" id="KW-1185">Reference proteome</keyword>
<comment type="caution">
    <text evidence="1">The sequence shown here is derived from an EMBL/GenBank/DDBJ whole genome shotgun (WGS) entry which is preliminary data.</text>
</comment>
<dbReference type="Proteomes" id="UP000735302">
    <property type="component" value="Unassembled WGS sequence"/>
</dbReference>
<reference evidence="1 2" key="1">
    <citation type="journal article" date="2021" name="Elife">
        <title>Chloroplast acquisition without the gene transfer in kleptoplastic sea slugs, Plakobranchus ocellatus.</title>
        <authorList>
            <person name="Maeda T."/>
            <person name="Takahashi S."/>
            <person name="Yoshida T."/>
            <person name="Shimamura S."/>
            <person name="Takaki Y."/>
            <person name="Nagai Y."/>
            <person name="Toyoda A."/>
            <person name="Suzuki Y."/>
            <person name="Arimoto A."/>
            <person name="Ishii H."/>
            <person name="Satoh N."/>
            <person name="Nishiyama T."/>
            <person name="Hasebe M."/>
            <person name="Maruyama T."/>
            <person name="Minagawa J."/>
            <person name="Obokata J."/>
            <person name="Shigenobu S."/>
        </authorList>
    </citation>
    <scope>NUCLEOTIDE SEQUENCE [LARGE SCALE GENOMIC DNA]</scope>
</reference>
<sequence length="221" mass="25626">MRRRFLSAGNFRSSAVRISRWRPDMARLGECDLYPNKMVQTSAELNQTARFSYYKGTKANYLRLYLNRGGAEYQQELYAKLAFNLMSRDETAKLCLNLTWKSKSLSCLHLDPLFLAKYSLVNRPLREIKSLKETLSLTKFRELWKGPFIDCVITKRAKKQPTLNALKNSGRLPISEETFKDLQALKRFCAAAAKHFFDNLSHGRGVAVTMMRREQHPFLAF</sequence>